<protein>
    <submittedName>
        <fullName evidence="2">HEAT repeat-containing protein</fullName>
    </submittedName>
</protein>
<dbReference type="GO" id="GO:0016491">
    <property type="term" value="F:oxidoreductase activity"/>
    <property type="evidence" value="ECO:0007669"/>
    <property type="project" value="TreeGrafter"/>
</dbReference>
<dbReference type="AlphaFoldDB" id="A0A1I6K7Q4"/>
<evidence type="ECO:0000256" key="1">
    <source>
        <dbReference type="SAM" id="MobiDB-lite"/>
    </source>
</evidence>
<dbReference type="Gene3D" id="1.25.10.10">
    <property type="entry name" value="Leucine-rich Repeat Variant"/>
    <property type="match status" value="1"/>
</dbReference>
<dbReference type="RefSeq" id="WP_089813272.1">
    <property type="nucleotide sequence ID" value="NZ_FOZK01000001.1"/>
</dbReference>
<dbReference type="SUPFAM" id="SSF48371">
    <property type="entry name" value="ARM repeat"/>
    <property type="match status" value="1"/>
</dbReference>
<sequence length="284" mass="30675">MPCDGGGDGHDHEDGPPDPQLDPEKSPGFGVDPDGLADIEVSRPGVTIGEATPEELMASDTDPVEDHPQADLLDQLLDGDHVERRRAALALGETETPGDRVAETLAGVAQTDEDEDVRQFAVESLGKVGGEIAERGALAVTRDDDPWVRAEAVVTLDRLDRAAHAERMVEALDDDHHAVRRNALISLFKHRGQDAEDVLTDAVEDPSERVREWAAHMLAGIDGDAARETLRRVAVEDDSDVVRITAGNALDEDPARFRRSFRGALSEETASLPGESLLNRTPDL</sequence>
<dbReference type="Proteomes" id="UP000199062">
    <property type="component" value="Unassembled WGS sequence"/>
</dbReference>
<evidence type="ECO:0000313" key="2">
    <source>
        <dbReference type="EMBL" id="SFR87295.1"/>
    </source>
</evidence>
<organism evidence="2 3">
    <name type="scientific">Halomicrobium zhouii</name>
    <dbReference type="NCBI Taxonomy" id="767519"/>
    <lineage>
        <taxon>Archaea</taxon>
        <taxon>Methanobacteriati</taxon>
        <taxon>Methanobacteriota</taxon>
        <taxon>Stenosarchaea group</taxon>
        <taxon>Halobacteria</taxon>
        <taxon>Halobacteriales</taxon>
        <taxon>Haloarculaceae</taxon>
        <taxon>Halomicrobium</taxon>
    </lineage>
</organism>
<dbReference type="Pfam" id="PF13646">
    <property type="entry name" value="HEAT_2"/>
    <property type="match status" value="2"/>
</dbReference>
<evidence type="ECO:0000313" key="3">
    <source>
        <dbReference type="Proteomes" id="UP000199062"/>
    </source>
</evidence>
<dbReference type="STRING" id="767519.SAMN05216559_0334"/>
<accession>A0A1I6K7Q4</accession>
<reference evidence="2 3" key="1">
    <citation type="submission" date="2016-10" db="EMBL/GenBank/DDBJ databases">
        <authorList>
            <person name="de Groot N.N."/>
        </authorList>
    </citation>
    <scope>NUCLEOTIDE SEQUENCE [LARGE SCALE GENOMIC DNA]</scope>
    <source>
        <strain evidence="2 3">CGMCC 1.10457</strain>
    </source>
</reference>
<dbReference type="InterPro" id="IPR004155">
    <property type="entry name" value="PBS_lyase_HEAT"/>
</dbReference>
<keyword evidence="3" id="KW-1185">Reference proteome</keyword>
<dbReference type="PANTHER" id="PTHR12697">
    <property type="entry name" value="PBS LYASE HEAT-LIKE PROTEIN"/>
    <property type="match status" value="1"/>
</dbReference>
<proteinExistence type="predicted"/>
<dbReference type="InterPro" id="IPR011989">
    <property type="entry name" value="ARM-like"/>
</dbReference>
<gene>
    <name evidence="2" type="ORF">SAMN05216559_0334</name>
</gene>
<dbReference type="SMART" id="SM00567">
    <property type="entry name" value="EZ_HEAT"/>
    <property type="match status" value="4"/>
</dbReference>
<name>A0A1I6K7Q4_9EURY</name>
<dbReference type="InterPro" id="IPR016024">
    <property type="entry name" value="ARM-type_fold"/>
</dbReference>
<dbReference type="EMBL" id="FOZK01000001">
    <property type="protein sequence ID" value="SFR87295.1"/>
    <property type="molecule type" value="Genomic_DNA"/>
</dbReference>
<dbReference type="OrthoDB" id="200644at2157"/>
<feature type="region of interest" description="Disordered" evidence="1">
    <location>
        <begin position="1"/>
        <end position="67"/>
    </location>
</feature>
<dbReference type="PANTHER" id="PTHR12697:SF5">
    <property type="entry name" value="DEOXYHYPUSINE HYDROXYLASE"/>
    <property type="match status" value="1"/>
</dbReference>